<evidence type="ECO:0000313" key="1">
    <source>
        <dbReference type="EMBL" id="CRK37115.1"/>
    </source>
</evidence>
<keyword evidence="2" id="KW-1185">Reference proteome</keyword>
<protein>
    <submittedName>
        <fullName evidence="1">Uncharacterized protein</fullName>
    </submittedName>
</protein>
<dbReference type="Proteomes" id="UP000044602">
    <property type="component" value="Unassembled WGS sequence"/>
</dbReference>
<dbReference type="EMBL" id="CVQH01024620">
    <property type="protein sequence ID" value="CRK37115.1"/>
    <property type="molecule type" value="Genomic_DNA"/>
</dbReference>
<organism evidence="1 2">
    <name type="scientific">Verticillium longisporum</name>
    <name type="common">Verticillium dahliae var. longisporum</name>
    <dbReference type="NCBI Taxonomy" id="100787"/>
    <lineage>
        <taxon>Eukaryota</taxon>
        <taxon>Fungi</taxon>
        <taxon>Dikarya</taxon>
        <taxon>Ascomycota</taxon>
        <taxon>Pezizomycotina</taxon>
        <taxon>Sordariomycetes</taxon>
        <taxon>Hypocreomycetidae</taxon>
        <taxon>Glomerellales</taxon>
        <taxon>Plectosphaerellaceae</taxon>
        <taxon>Verticillium</taxon>
    </lineage>
</organism>
<proteinExistence type="predicted"/>
<feature type="non-terminal residue" evidence="1">
    <location>
        <position position="1"/>
    </location>
</feature>
<accession>A0A0G4MSR4</accession>
<evidence type="ECO:0000313" key="2">
    <source>
        <dbReference type="Proteomes" id="UP000044602"/>
    </source>
</evidence>
<name>A0A0G4MSR4_VERLO</name>
<gene>
    <name evidence="1" type="ORF">BN1708_020230</name>
</gene>
<sequence length="38" mass="3980">GRQHRAADRLLVGPLPVDAVAAKLHGREPAVAVVRAVL</sequence>
<reference evidence="1 2" key="1">
    <citation type="submission" date="2015-05" db="EMBL/GenBank/DDBJ databases">
        <authorList>
            <person name="Wang D.B."/>
            <person name="Wang M."/>
        </authorList>
    </citation>
    <scope>NUCLEOTIDE SEQUENCE [LARGE SCALE GENOMIC DNA]</scope>
    <source>
        <strain evidence="1">VL1</strain>
    </source>
</reference>
<dbReference type="AlphaFoldDB" id="A0A0G4MSR4"/>